<reference evidence="1 2" key="1">
    <citation type="submission" date="2023-05" db="EMBL/GenBank/DDBJ databases">
        <title>A new hyperthermophilic archaea 'Ignisphaera cupida' sp. nov. and description of the family 'Ignisphaeraceae' fam. nov.</title>
        <authorList>
            <person name="Podosokorskaya O.A."/>
            <person name="Elcheninov A.G."/>
            <person name="Klukina A."/>
            <person name="Merkel A.Y."/>
        </authorList>
    </citation>
    <scope>NUCLEOTIDE SEQUENCE [LARGE SCALE GENOMIC DNA]</scope>
    <source>
        <strain evidence="1 2">4213-co</strain>
    </source>
</reference>
<dbReference type="EMBL" id="JASNVW010000001">
    <property type="protein sequence ID" value="MDK6027839.1"/>
    <property type="molecule type" value="Genomic_DNA"/>
</dbReference>
<dbReference type="Proteomes" id="UP001529235">
    <property type="component" value="Unassembled WGS sequence"/>
</dbReference>
<gene>
    <name evidence="1" type="ORF">QPL79_00460</name>
</gene>
<sequence>MNFSQSLCLDHSCVKLLVDYLLDFYKVQLYEYNSMIKGYGVYLKPMHIVTKKSAKGEKIYYYFGRYWFKIEVKNSKIKWIYLGCKKPFDQLPDPPMNPLLVIGMKKAEENSNTICLQIENFAELSKQIIHIVNAFYECCSKMNASSKEDTLTCIMKRLNQGNEPS</sequence>
<name>A0ABD4Z3Q4_9CREN</name>
<protein>
    <submittedName>
        <fullName evidence="1">Uncharacterized protein</fullName>
    </submittedName>
</protein>
<dbReference type="AlphaFoldDB" id="A0ABD4Z3Q4"/>
<evidence type="ECO:0000313" key="1">
    <source>
        <dbReference type="EMBL" id="MDK6027839.1"/>
    </source>
</evidence>
<accession>A0ABD4Z3Q4</accession>
<evidence type="ECO:0000313" key="2">
    <source>
        <dbReference type="Proteomes" id="UP001529235"/>
    </source>
</evidence>
<comment type="caution">
    <text evidence="1">The sequence shown here is derived from an EMBL/GenBank/DDBJ whole genome shotgun (WGS) entry which is preliminary data.</text>
</comment>
<keyword evidence="2" id="KW-1185">Reference proteome</keyword>
<organism evidence="1 2">
    <name type="scientific">Ignisphaera cupida</name>
    <dbReference type="NCBI Taxonomy" id="3050454"/>
    <lineage>
        <taxon>Archaea</taxon>
        <taxon>Thermoproteota</taxon>
        <taxon>Thermoprotei</taxon>
        <taxon>Desulfurococcales</taxon>
        <taxon>Desulfurococcaceae</taxon>
        <taxon>Ignisphaera</taxon>
    </lineage>
</organism>
<dbReference type="RefSeq" id="WP_285272820.1">
    <property type="nucleotide sequence ID" value="NZ_JASNVW010000001.1"/>
</dbReference>
<proteinExistence type="predicted"/>